<dbReference type="Pfam" id="PF23190">
    <property type="entry name" value="LHD_TRPY1"/>
    <property type="match status" value="1"/>
</dbReference>
<feature type="compositionally biased region" description="Basic and acidic residues" evidence="1">
    <location>
        <begin position="1219"/>
        <end position="1228"/>
    </location>
</feature>
<keyword evidence="7" id="KW-1185">Reference proteome</keyword>
<dbReference type="STRING" id="5288.A0A5C5G062"/>
<feature type="domain" description="YVC1 N-terminal linker helical" evidence="4">
    <location>
        <begin position="525"/>
        <end position="699"/>
    </location>
</feature>
<evidence type="ECO:0000259" key="4">
    <source>
        <dbReference type="Pfam" id="PF23190"/>
    </source>
</evidence>
<evidence type="ECO:0000256" key="1">
    <source>
        <dbReference type="SAM" id="MobiDB-lite"/>
    </source>
</evidence>
<feature type="region of interest" description="Disordered" evidence="1">
    <location>
        <begin position="467"/>
        <end position="492"/>
    </location>
</feature>
<feature type="transmembrane region" description="Helical" evidence="2">
    <location>
        <begin position="873"/>
        <end position="894"/>
    </location>
</feature>
<feature type="compositionally biased region" description="Low complexity" evidence="1">
    <location>
        <begin position="1200"/>
        <end position="1216"/>
    </location>
</feature>
<feature type="transmembrane region" description="Helical" evidence="2">
    <location>
        <begin position="1016"/>
        <end position="1035"/>
    </location>
</feature>
<dbReference type="Gene3D" id="3.40.50.720">
    <property type="entry name" value="NAD(P)-binding Rossmann-like Domain"/>
    <property type="match status" value="1"/>
</dbReference>
<feature type="transmembrane region" description="Helical" evidence="2">
    <location>
        <begin position="900"/>
        <end position="917"/>
    </location>
</feature>
<evidence type="ECO:0000313" key="6">
    <source>
        <dbReference type="EMBL" id="TNY21839.1"/>
    </source>
</evidence>
<feature type="transmembrane region" description="Helical" evidence="2">
    <location>
        <begin position="838"/>
        <end position="861"/>
    </location>
</feature>
<proteinExistence type="predicted"/>
<feature type="transmembrane region" description="Helical" evidence="2">
    <location>
        <begin position="736"/>
        <end position="755"/>
    </location>
</feature>
<feature type="compositionally biased region" description="Polar residues" evidence="1">
    <location>
        <begin position="1149"/>
        <end position="1163"/>
    </location>
</feature>
<evidence type="ECO:0000259" key="5">
    <source>
        <dbReference type="Pfam" id="PF23317"/>
    </source>
</evidence>
<feature type="compositionally biased region" description="Polar residues" evidence="1">
    <location>
        <begin position="1299"/>
        <end position="1310"/>
    </location>
</feature>
<evidence type="ECO:0000313" key="7">
    <source>
        <dbReference type="Proteomes" id="UP000311382"/>
    </source>
</evidence>
<dbReference type="InterPro" id="IPR056337">
    <property type="entry name" value="LHD_YVC1"/>
</dbReference>
<sequence>MSAAKTADILVWGATGFTGQLVVKYLASQAADEGFKLAVGGRNRQKLDETMRQLGVKPDAVFTADSSDEASLRDMVKQVKVVASLVGPYLKFGEPLVKVCAELGVGYVDLTGESPFIQRTTTRYTRAALDSKAILVHASGFDSIPSDIGAFLAVQRLKTLGCNAGTVRSGFRARGGVSGGTIASIMGVLENEDKEERKRSMGPYALSPVTGPRSATPAFVDSASYKGRKTWGMLWLMAPLNAGDRSGKIKRALTQLLAAEQIVNRSWGILEAADDAASRSQAYGSKFNYAEFLSVSGGPLVAFLGSLAFVAALAPLLIAPFRWLIKKIVTKAGDGPSPEAQKNGWYEVTTIAKSDDGRKEVKVVGKGKGDPGYAATAVLISSSALCLLKDHDRLPPLAQQGGFLTPATAFGQVLVERLERTGRFSWSVEDSESAKDKPVVEAAPGQTLTGGACVRPRMANERTPLIASPPALGRLGGNDAPTAAASEEPAESRCTKARRADRFFEEDEQIAGCNVFGSVHLTFRTIQAYVDVPLSDEQMRSPEIQFAIIQPLEALLAAAEEPSIVYVLLLCRLQFIRERDSLLASSTLNDTRAHLCELLAIKLLRHQAALVKGPNQGILAMARALVGGFHAFQGASDEVIERIRQREGYASRVAAEGAGRTNALELAILGKARLFIKSQATQRVITAIYEGKITYSSSSFIEVLGDRWKSKEIALYNVREAPLLDHYRLRVPKYRAIIDHGNFLILFVSFLLVIVDRHNRQDELPASELSFVEVWWWIYSLGYSLDKLASIAEHGWSVYAAGLTNGLDAASVPIYVAAFVLRLHSVAKNDSQASDRSYAILSIAACLLFPRLAFATISNNLLILSLRAMLADFFYLMGITVFCFVGFVFALSHLSEGEYSVVRISEWLVFIFFGLDGSGINESPKFDPVLGPILFVSFAALSNTLLTSVLVAILSTTYASIASDAAAEDMFRKAVSCFEGVKADSLFDYVPPLNLVALGVMWPLSHFLSPRWFHKVNVLATRTLSLPILLLIALYERQTASGSVLIDWYTDAKVAITAKLPRKWAQKLSLLEGAHWECEAVFEYTPSGDEKDSSDDEFDEDSVLGTDDVEEALAEAPATQRISSRASAIIDPARMSAAHERMAHGATASSASSFVGTGASTPSAPVPLSRQASFAGASEASTIRAASKSRPPRYPSLGVARSPPAAASPSTSIAPPRKVSPERSRKAQDVAAVFAESPPGSPAPPPQPRTHFAPPPVAPYSSAHEAGTKLHRSQTVNERLPANAGPGPASGGKARRSSFGHNTRSNTGLSDSAFDLLSTSAPLRESPLARLYGQQMVGDDELDAAGAPAGTRAGAMRRRMSMGQGHARHGSEGVGSGAQARTWATFGARGGSPGVGEGGEPSPAQLMAMIQGLVATVDRLERKLDERAKED</sequence>
<dbReference type="SUPFAM" id="SSF51735">
    <property type="entry name" value="NAD(P)-binding Rossmann-fold domains"/>
    <property type="match status" value="1"/>
</dbReference>
<evidence type="ECO:0000256" key="2">
    <source>
        <dbReference type="SAM" id="Phobius"/>
    </source>
</evidence>
<keyword evidence="2" id="KW-0472">Membrane</keyword>
<dbReference type="InterPro" id="IPR005097">
    <property type="entry name" value="Sacchrp_dh_NADP-bd"/>
</dbReference>
<evidence type="ECO:0000259" key="3">
    <source>
        <dbReference type="Pfam" id="PF03435"/>
    </source>
</evidence>
<keyword evidence="2" id="KW-0812">Transmembrane</keyword>
<comment type="caution">
    <text evidence="6">The sequence shown here is derived from an EMBL/GenBank/DDBJ whole genome shotgun (WGS) entry which is preliminary data.</text>
</comment>
<dbReference type="PANTHER" id="PTHR35859:SF1">
    <property type="entry name" value="NONSELECTIVE CATION CHANNEL PROTEIN"/>
    <property type="match status" value="1"/>
</dbReference>
<dbReference type="InterPro" id="IPR056336">
    <property type="entry name" value="YVC1_C"/>
</dbReference>
<feature type="transmembrane region" description="Helical" evidence="2">
    <location>
        <begin position="929"/>
        <end position="954"/>
    </location>
</feature>
<feature type="compositionally biased region" description="Pro residues" evidence="1">
    <location>
        <begin position="1239"/>
        <end position="1258"/>
    </location>
</feature>
<dbReference type="Pfam" id="PF03435">
    <property type="entry name" value="Sacchrp_dh_NADP"/>
    <property type="match status" value="1"/>
</dbReference>
<keyword evidence="2" id="KW-1133">Transmembrane helix</keyword>
<feature type="domain" description="Calcium channel YVC1-like C-terminal transmembrane" evidence="5">
    <location>
        <begin position="746"/>
        <end position="1040"/>
    </location>
</feature>
<feature type="transmembrane region" description="Helical" evidence="2">
    <location>
        <begin position="300"/>
        <end position="321"/>
    </location>
</feature>
<name>A0A5C5G062_9BASI</name>
<protein>
    <submittedName>
        <fullName evidence="6">Proteophosphoglycan ppg4</fullName>
    </submittedName>
</protein>
<dbReference type="Proteomes" id="UP000311382">
    <property type="component" value="Unassembled WGS sequence"/>
</dbReference>
<dbReference type="InterPro" id="IPR052971">
    <property type="entry name" value="TRP_calcium_channel"/>
</dbReference>
<dbReference type="OrthoDB" id="2373987at2759"/>
<dbReference type="EMBL" id="SOZI01000036">
    <property type="protein sequence ID" value="TNY21839.1"/>
    <property type="molecule type" value="Genomic_DNA"/>
</dbReference>
<feature type="region of interest" description="Disordered" evidence="1">
    <location>
        <begin position="1149"/>
        <end position="1311"/>
    </location>
</feature>
<feature type="domain" description="Saccharopine dehydrogenase NADP binding" evidence="3">
    <location>
        <begin position="9"/>
        <end position="133"/>
    </location>
</feature>
<dbReference type="PANTHER" id="PTHR35859">
    <property type="entry name" value="NONSELECTIVE CATION CHANNEL PROTEIN"/>
    <property type="match status" value="1"/>
</dbReference>
<organism evidence="6 7">
    <name type="scientific">Rhodotorula diobovata</name>
    <dbReference type="NCBI Taxonomy" id="5288"/>
    <lineage>
        <taxon>Eukaryota</taxon>
        <taxon>Fungi</taxon>
        <taxon>Dikarya</taxon>
        <taxon>Basidiomycota</taxon>
        <taxon>Pucciniomycotina</taxon>
        <taxon>Microbotryomycetes</taxon>
        <taxon>Sporidiobolales</taxon>
        <taxon>Sporidiobolaceae</taxon>
        <taxon>Rhodotorula</taxon>
    </lineage>
</organism>
<accession>A0A5C5G062</accession>
<gene>
    <name evidence="6" type="ORF">DMC30DRAFT_451172</name>
</gene>
<dbReference type="InterPro" id="IPR036291">
    <property type="entry name" value="NAD(P)-bd_dom_sf"/>
</dbReference>
<dbReference type="Pfam" id="PF23317">
    <property type="entry name" value="YVC1_C"/>
    <property type="match status" value="1"/>
</dbReference>
<reference evidence="6 7" key="1">
    <citation type="submission" date="2019-03" db="EMBL/GenBank/DDBJ databases">
        <title>Rhodosporidium diobovatum UCD-FST 08-225 genome sequencing, assembly, and annotation.</title>
        <authorList>
            <person name="Fakankun I.U."/>
            <person name="Fristensky B."/>
            <person name="Levin D.B."/>
        </authorList>
    </citation>
    <scope>NUCLEOTIDE SEQUENCE [LARGE SCALE GENOMIC DNA]</scope>
    <source>
        <strain evidence="6 7">UCD-FST 08-225</strain>
    </source>
</reference>